<dbReference type="PROSITE" id="PS51898">
    <property type="entry name" value="TYR_RECOMBINASE"/>
    <property type="match status" value="1"/>
</dbReference>
<evidence type="ECO:0000313" key="7">
    <source>
        <dbReference type="EMBL" id="GAA3693889.1"/>
    </source>
</evidence>
<organism evidence="7 8">
    <name type="scientific">Nonomuraea antimicrobica</name>
    <dbReference type="NCBI Taxonomy" id="561173"/>
    <lineage>
        <taxon>Bacteria</taxon>
        <taxon>Bacillati</taxon>
        <taxon>Actinomycetota</taxon>
        <taxon>Actinomycetes</taxon>
        <taxon>Streptosporangiales</taxon>
        <taxon>Streptosporangiaceae</taxon>
        <taxon>Nonomuraea</taxon>
    </lineage>
</organism>
<evidence type="ECO:0000313" key="8">
    <source>
        <dbReference type="Proteomes" id="UP001500902"/>
    </source>
</evidence>
<dbReference type="InterPro" id="IPR011010">
    <property type="entry name" value="DNA_brk_join_enz"/>
</dbReference>
<evidence type="ECO:0000256" key="1">
    <source>
        <dbReference type="ARBA" id="ARBA00023125"/>
    </source>
</evidence>
<feature type="domain" description="Tyr recombinase" evidence="5">
    <location>
        <begin position="318"/>
        <end position="492"/>
    </location>
</feature>
<keyword evidence="1 3" id="KW-0238">DNA-binding</keyword>
<feature type="compositionally biased region" description="Polar residues" evidence="4">
    <location>
        <begin position="475"/>
        <end position="492"/>
    </location>
</feature>
<evidence type="ECO:0000259" key="6">
    <source>
        <dbReference type="PROSITE" id="PS51900"/>
    </source>
</evidence>
<name>A0ABP7CNU6_9ACTN</name>
<gene>
    <name evidence="7" type="ORF">GCM10022224_069250</name>
</gene>
<evidence type="ECO:0000256" key="2">
    <source>
        <dbReference type="ARBA" id="ARBA00023172"/>
    </source>
</evidence>
<feature type="compositionally biased region" description="Low complexity" evidence="4">
    <location>
        <begin position="101"/>
        <end position="111"/>
    </location>
</feature>
<feature type="region of interest" description="Disordered" evidence="4">
    <location>
        <begin position="159"/>
        <end position="205"/>
    </location>
</feature>
<evidence type="ECO:0000256" key="3">
    <source>
        <dbReference type="PROSITE-ProRule" id="PRU01248"/>
    </source>
</evidence>
<dbReference type="Proteomes" id="UP001500902">
    <property type="component" value="Unassembled WGS sequence"/>
</dbReference>
<evidence type="ECO:0000256" key="4">
    <source>
        <dbReference type="SAM" id="MobiDB-lite"/>
    </source>
</evidence>
<comment type="caution">
    <text evidence="7">The sequence shown here is derived from an EMBL/GenBank/DDBJ whole genome shotgun (WGS) entry which is preliminary data.</text>
</comment>
<proteinExistence type="predicted"/>
<accession>A0ABP7CNU6</accession>
<dbReference type="PROSITE" id="PS51900">
    <property type="entry name" value="CB"/>
    <property type="match status" value="1"/>
</dbReference>
<dbReference type="Gene3D" id="1.10.443.10">
    <property type="entry name" value="Intergrase catalytic core"/>
    <property type="match status" value="1"/>
</dbReference>
<dbReference type="InterPro" id="IPR002104">
    <property type="entry name" value="Integrase_catalytic"/>
</dbReference>
<feature type="compositionally biased region" description="Gly residues" evidence="4">
    <location>
        <begin position="172"/>
        <end position="186"/>
    </location>
</feature>
<feature type="region of interest" description="Disordered" evidence="4">
    <location>
        <begin position="466"/>
        <end position="492"/>
    </location>
</feature>
<dbReference type="Gene3D" id="1.10.150.130">
    <property type="match status" value="1"/>
</dbReference>
<dbReference type="SUPFAM" id="SSF56349">
    <property type="entry name" value="DNA breaking-rejoining enzymes"/>
    <property type="match status" value="1"/>
</dbReference>
<feature type="domain" description="Core-binding (CB)" evidence="6">
    <location>
        <begin position="213"/>
        <end position="306"/>
    </location>
</feature>
<feature type="compositionally biased region" description="Basic and acidic residues" evidence="4">
    <location>
        <begin position="73"/>
        <end position="87"/>
    </location>
</feature>
<evidence type="ECO:0000259" key="5">
    <source>
        <dbReference type="PROSITE" id="PS51898"/>
    </source>
</evidence>
<dbReference type="EMBL" id="BAAAZP010000140">
    <property type="protein sequence ID" value="GAA3693889.1"/>
    <property type="molecule type" value="Genomic_DNA"/>
</dbReference>
<protein>
    <recommendedName>
        <fullName evidence="9">Core-binding (CB) domain-containing protein</fullName>
    </recommendedName>
</protein>
<dbReference type="InterPro" id="IPR010998">
    <property type="entry name" value="Integrase_recombinase_N"/>
</dbReference>
<keyword evidence="2" id="KW-0233">DNA recombination</keyword>
<dbReference type="InterPro" id="IPR013762">
    <property type="entry name" value="Integrase-like_cat_sf"/>
</dbReference>
<feature type="region of interest" description="Disordered" evidence="4">
    <location>
        <begin position="1"/>
        <end position="137"/>
    </location>
</feature>
<sequence>MLSMPRTDDASAPDSAVRARGASLVADERQAPDRLIPATPEDVLSDQVLPALGHGDPAEANPVHGDPVGAFQAERDAAGSHPADGHPGEGAGRAPAHRSTSRTITSRTATADQAPTRAEAAGVTAAGVKSTSVQASGANADGVKVDGVVAGGPEGAVKAAGSAIGEPEGGDPEGGGPGAGSVGRIGGLLPRRRPGDGGEASGDDVDLVDALAPTTHRTVADWLAERSSAATRQARLQVLAAFLRWLRATEPALDLLAVTGAHLDAYCDGALAGTLITGVRTPGRPLAKTTVSRKRAVLSSFYTFAWRSGAVRHDLTDPGPAALTRKERLLLRRGIARLAADGRAAEAAAVALLDATGAPPASLAGLTLQDLRAVVDGEPAIVTVHNSRGDLVAFPIPPLARPLLVERYGAGTAGEPLIRRPDGQPVDARWLGAALTQAALAGGLPRRRAELLDPQMLRAATATELIRDRAARPKTAQSRTVQPKAAQSKTAT</sequence>
<keyword evidence="8" id="KW-1185">Reference proteome</keyword>
<reference evidence="8" key="1">
    <citation type="journal article" date="2019" name="Int. J. Syst. Evol. Microbiol.">
        <title>The Global Catalogue of Microorganisms (GCM) 10K type strain sequencing project: providing services to taxonomists for standard genome sequencing and annotation.</title>
        <authorList>
            <consortium name="The Broad Institute Genomics Platform"/>
            <consortium name="The Broad Institute Genome Sequencing Center for Infectious Disease"/>
            <person name="Wu L."/>
            <person name="Ma J."/>
        </authorList>
    </citation>
    <scope>NUCLEOTIDE SEQUENCE [LARGE SCALE GENOMIC DNA]</scope>
    <source>
        <strain evidence="8">JCM 16904</strain>
    </source>
</reference>
<dbReference type="InterPro" id="IPR044068">
    <property type="entry name" value="CB"/>
</dbReference>
<evidence type="ECO:0008006" key="9">
    <source>
        <dbReference type="Google" id="ProtNLM"/>
    </source>
</evidence>